<feature type="transmembrane region" description="Helical" evidence="1">
    <location>
        <begin position="182"/>
        <end position="200"/>
    </location>
</feature>
<dbReference type="RefSeq" id="WP_268917001.1">
    <property type="nucleotide sequence ID" value="NZ_JAPTMY010000008.1"/>
</dbReference>
<dbReference type="InterPro" id="IPR043130">
    <property type="entry name" value="CDP-OH_PTrfase_TM_dom"/>
</dbReference>
<feature type="transmembrane region" description="Helical" evidence="1">
    <location>
        <begin position="108"/>
        <end position="128"/>
    </location>
</feature>
<keyword evidence="1" id="KW-0472">Membrane</keyword>
<keyword evidence="1" id="KW-1133">Transmembrane helix</keyword>
<dbReference type="Pfam" id="PF01066">
    <property type="entry name" value="CDP-OH_P_transf"/>
    <property type="match status" value="1"/>
</dbReference>
<dbReference type="Proteomes" id="UP001072034">
    <property type="component" value="Unassembled WGS sequence"/>
</dbReference>
<sequence length="208" mass="22534">MSASFVLPLSRLEVVSLRNAKHGIYANRLPGDNASPGQLAKLAVASITLVRIPIIVAGIAALVLHWWLVACTFFIAFAVTDYFDGVAARAVGQDTALRRIGDALIDRVSIHVTLFITCAMFDAGWLPWSLLLLRDLAQGAYSAYNIKNHHIVVVGAHWHMSYGIGVLVWECMFVATGAVSPFLSVVVLVVALATCVDYVVRCVNITRA</sequence>
<dbReference type="EMBL" id="JAPTMY010000008">
    <property type="protein sequence ID" value="MCZ0857400.1"/>
    <property type="molecule type" value="Genomic_DNA"/>
</dbReference>
<evidence type="ECO:0000313" key="2">
    <source>
        <dbReference type="EMBL" id="MCZ0857400.1"/>
    </source>
</evidence>
<protein>
    <submittedName>
        <fullName evidence="2">CDP-alcohol phosphatidyltransferase family protein</fullName>
    </submittedName>
</protein>
<gene>
    <name evidence="2" type="ORF">OHJ16_04995</name>
</gene>
<keyword evidence="3" id="KW-1185">Reference proteome</keyword>
<organism evidence="2 3">
    <name type="scientific">Actinomyces israelii</name>
    <dbReference type="NCBI Taxonomy" id="1659"/>
    <lineage>
        <taxon>Bacteria</taxon>
        <taxon>Bacillati</taxon>
        <taxon>Actinomycetota</taxon>
        <taxon>Actinomycetes</taxon>
        <taxon>Actinomycetales</taxon>
        <taxon>Actinomycetaceae</taxon>
        <taxon>Actinomyces</taxon>
    </lineage>
</organism>
<feature type="transmembrane region" description="Helical" evidence="1">
    <location>
        <begin position="52"/>
        <end position="79"/>
    </location>
</feature>
<comment type="caution">
    <text evidence="2">The sequence shown here is derived from an EMBL/GenBank/DDBJ whole genome shotgun (WGS) entry which is preliminary data.</text>
</comment>
<dbReference type="Gene3D" id="1.20.120.1760">
    <property type="match status" value="1"/>
</dbReference>
<name>A0ABT4I888_9ACTO</name>
<accession>A0ABT4I888</accession>
<dbReference type="InterPro" id="IPR000462">
    <property type="entry name" value="CDP-OH_P_trans"/>
</dbReference>
<proteinExistence type="predicted"/>
<keyword evidence="1" id="KW-0812">Transmembrane</keyword>
<evidence type="ECO:0000313" key="3">
    <source>
        <dbReference type="Proteomes" id="UP001072034"/>
    </source>
</evidence>
<reference evidence="2" key="1">
    <citation type="submission" date="2022-10" db="EMBL/GenBank/DDBJ databases">
        <title>Genome sequence of Actinomyces israelii ATCC 10048.</title>
        <authorList>
            <person name="Watt R.M."/>
            <person name="Tong W.M."/>
        </authorList>
    </citation>
    <scope>NUCLEOTIDE SEQUENCE</scope>
    <source>
        <strain evidence="2">ATCC 10048</strain>
    </source>
</reference>
<evidence type="ECO:0000256" key="1">
    <source>
        <dbReference type="SAM" id="Phobius"/>
    </source>
</evidence>